<reference evidence="7" key="1">
    <citation type="submission" date="2021-10" db="EMBL/GenBank/DDBJ databases">
        <title>De novo Genome Assembly of Clathrus columnatus (Basidiomycota, Fungi) Using Illumina and Nanopore Sequence Data.</title>
        <authorList>
            <person name="Ogiso-Tanaka E."/>
            <person name="Itagaki H."/>
            <person name="Hosoya T."/>
            <person name="Hosaka K."/>
        </authorList>
    </citation>
    <scope>NUCLEOTIDE SEQUENCE</scope>
    <source>
        <strain evidence="7">MO-923</strain>
    </source>
</reference>
<evidence type="ECO:0000256" key="2">
    <source>
        <dbReference type="ARBA" id="ARBA00022692"/>
    </source>
</evidence>
<dbReference type="PROSITE" id="PS50850">
    <property type="entry name" value="MFS"/>
    <property type="match status" value="1"/>
</dbReference>
<keyword evidence="2 5" id="KW-0812">Transmembrane</keyword>
<dbReference type="Gene3D" id="1.20.1250.20">
    <property type="entry name" value="MFS general substrate transporter like domains"/>
    <property type="match status" value="1"/>
</dbReference>
<comment type="caution">
    <text evidence="7">The sequence shown here is derived from an EMBL/GenBank/DDBJ whole genome shotgun (WGS) entry which is preliminary data.</text>
</comment>
<accession>A0AAV5AEY8</accession>
<dbReference type="PANTHER" id="PTHR23502">
    <property type="entry name" value="MAJOR FACILITATOR SUPERFAMILY"/>
    <property type="match status" value="1"/>
</dbReference>
<feature type="transmembrane region" description="Helical" evidence="5">
    <location>
        <begin position="79"/>
        <end position="101"/>
    </location>
</feature>
<protein>
    <recommendedName>
        <fullName evidence="6">Major facilitator superfamily (MFS) profile domain-containing protein</fullName>
    </recommendedName>
</protein>
<keyword evidence="4 5" id="KW-0472">Membrane</keyword>
<gene>
    <name evidence="7" type="ORF">Clacol_005987</name>
</gene>
<feature type="transmembrane region" description="Helical" evidence="5">
    <location>
        <begin position="353"/>
        <end position="372"/>
    </location>
</feature>
<dbReference type="InterPro" id="IPR011701">
    <property type="entry name" value="MFS"/>
</dbReference>
<dbReference type="PANTHER" id="PTHR23502:SF2">
    <property type="entry name" value="TRANSPORTER, PUTATIVE (AFU_ORTHOLOGUE AFUA_2G08910)-RELATED"/>
    <property type="match status" value="1"/>
</dbReference>
<evidence type="ECO:0000313" key="7">
    <source>
        <dbReference type="EMBL" id="GJJ11749.1"/>
    </source>
</evidence>
<sequence length="382" mass="42758">MSSENEKENVEHEEEFKNASYEDDPMSWSKWRKNGLLAVVGLHTMQAPFSASIFISPPLSLGACTVREVFSPQERGEKMGLWSLMVSIGPLLGPILVGFLVQNCGWRAAFDLTAAMQLALFFAHLFFGPETLRYKSTDSQESSTQNRPRKKFAFFFQVYSHEPIRFEEFLRPFFIGFKFPTVFFPAFANALVFCYANVFVTVFVPKIFGKKFGLSPGQIGLQIIAQFIGAILGETLAGRGSDAFMNWRTRKTGNRVPEYRLFLVYPVWGVQLQNAQTGHWNITPASDIGAAITIFGQQIVSSICTTYAIETYLEQTGHVSSFVSFLRQLWGFLGPFYLGDAVDNLGTAKACGVFAVLMAIGGFTVGLCHFFGTRRWNPAYVE</sequence>
<evidence type="ECO:0000256" key="1">
    <source>
        <dbReference type="ARBA" id="ARBA00004141"/>
    </source>
</evidence>
<dbReference type="EMBL" id="BPWL01000007">
    <property type="protein sequence ID" value="GJJ11749.1"/>
    <property type="molecule type" value="Genomic_DNA"/>
</dbReference>
<name>A0AAV5AEY8_9AGAM</name>
<dbReference type="InterPro" id="IPR036259">
    <property type="entry name" value="MFS_trans_sf"/>
</dbReference>
<evidence type="ECO:0000259" key="6">
    <source>
        <dbReference type="PROSITE" id="PS50850"/>
    </source>
</evidence>
<evidence type="ECO:0000256" key="4">
    <source>
        <dbReference type="ARBA" id="ARBA00023136"/>
    </source>
</evidence>
<feature type="transmembrane region" description="Helical" evidence="5">
    <location>
        <begin position="108"/>
        <end position="127"/>
    </location>
</feature>
<dbReference type="SUPFAM" id="SSF103473">
    <property type="entry name" value="MFS general substrate transporter"/>
    <property type="match status" value="1"/>
</dbReference>
<evidence type="ECO:0000313" key="8">
    <source>
        <dbReference type="Proteomes" id="UP001050691"/>
    </source>
</evidence>
<keyword evidence="3 5" id="KW-1133">Transmembrane helix</keyword>
<organism evidence="7 8">
    <name type="scientific">Clathrus columnatus</name>
    <dbReference type="NCBI Taxonomy" id="1419009"/>
    <lineage>
        <taxon>Eukaryota</taxon>
        <taxon>Fungi</taxon>
        <taxon>Dikarya</taxon>
        <taxon>Basidiomycota</taxon>
        <taxon>Agaricomycotina</taxon>
        <taxon>Agaricomycetes</taxon>
        <taxon>Phallomycetidae</taxon>
        <taxon>Phallales</taxon>
        <taxon>Clathraceae</taxon>
        <taxon>Clathrus</taxon>
    </lineage>
</organism>
<feature type="domain" description="Major facilitator superfamily (MFS) profile" evidence="6">
    <location>
        <begin position="1"/>
        <end position="376"/>
    </location>
</feature>
<evidence type="ECO:0000256" key="5">
    <source>
        <dbReference type="SAM" id="Phobius"/>
    </source>
</evidence>
<feature type="transmembrane region" description="Helical" evidence="5">
    <location>
        <begin position="182"/>
        <end position="204"/>
    </location>
</feature>
<dbReference type="GO" id="GO:0022857">
    <property type="term" value="F:transmembrane transporter activity"/>
    <property type="evidence" value="ECO:0007669"/>
    <property type="project" value="InterPro"/>
</dbReference>
<evidence type="ECO:0000256" key="3">
    <source>
        <dbReference type="ARBA" id="ARBA00022989"/>
    </source>
</evidence>
<dbReference type="InterPro" id="IPR020846">
    <property type="entry name" value="MFS_dom"/>
</dbReference>
<comment type="subcellular location">
    <subcellularLocation>
        <location evidence="1">Membrane</location>
        <topology evidence="1">Multi-pass membrane protein</topology>
    </subcellularLocation>
</comment>
<proteinExistence type="predicted"/>
<dbReference type="GO" id="GO:0005886">
    <property type="term" value="C:plasma membrane"/>
    <property type="evidence" value="ECO:0007669"/>
    <property type="project" value="TreeGrafter"/>
</dbReference>
<dbReference type="AlphaFoldDB" id="A0AAV5AEY8"/>
<keyword evidence="8" id="KW-1185">Reference proteome</keyword>
<dbReference type="Pfam" id="PF07690">
    <property type="entry name" value="MFS_1"/>
    <property type="match status" value="1"/>
</dbReference>
<dbReference type="Proteomes" id="UP001050691">
    <property type="component" value="Unassembled WGS sequence"/>
</dbReference>